<keyword evidence="4 7" id="KW-0067">ATP-binding</keyword>
<dbReference type="PROSITE" id="PS50862">
    <property type="entry name" value="AA_TRNA_LIGASE_II"/>
    <property type="match status" value="1"/>
</dbReference>
<dbReference type="NCBIfam" id="TIGR00457">
    <property type="entry name" value="asnS"/>
    <property type="match status" value="1"/>
</dbReference>
<dbReference type="AlphaFoldDB" id="E0NHZ5"/>
<dbReference type="eggNOG" id="COG0017">
    <property type="taxonomic scope" value="Bacteria"/>
</dbReference>
<dbReference type="Gene3D" id="2.40.50.140">
    <property type="entry name" value="Nucleic acid-binding proteins"/>
    <property type="match status" value="1"/>
</dbReference>
<dbReference type="Pfam" id="PF01336">
    <property type="entry name" value="tRNA_anti-codon"/>
    <property type="match status" value="1"/>
</dbReference>
<dbReference type="Pfam" id="PF00152">
    <property type="entry name" value="tRNA-synt_2"/>
    <property type="match status" value="1"/>
</dbReference>
<dbReference type="Proteomes" id="UP000004470">
    <property type="component" value="Unassembled WGS sequence"/>
</dbReference>
<evidence type="ECO:0000259" key="8">
    <source>
        <dbReference type="PROSITE" id="PS50862"/>
    </source>
</evidence>
<dbReference type="InterPro" id="IPR002312">
    <property type="entry name" value="Asp/Asn-tRNA-synth_IIb"/>
</dbReference>
<gene>
    <name evidence="7 9" type="primary">asnS</name>
    <name evidence="9" type="ORF">HMPREF0623_1626</name>
</gene>
<name>E0NHZ5_PEDAC</name>
<accession>E0NHZ5</accession>
<dbReference type="PANTHER" id="PTHR22594">
    <property type="entry name" value="ASPARTYL/LYSYL-TRNA SYNTHETASE"/>
    <property type="match status" value="1"/>
</dbReference>
<dbReference type="CDD" id="cd00776">
    <property type="entry name" value="AsxRS_core"/>
    <property type="match status" value="1"/>
</dbReference>
<dbReference type="SUPFAM" id="SSF50249">
    <property type="entry name" value="Nucleic acid-binding proteins"/>
    <property type="match status" value="1"/>
</dbReference>
<dbReference type="GO" id="GO:0006421">
    <property type="term" value="P:asparaginyl-tRNA aminoacylation"/>
    <property type="evidence" value="ECO:0007669"/>
    <property type="project" value="UniProtKB-UniRule"/>
</dbReference>
<dbReference type="InterPro" id="IPR006195">
    <property type="entry name" value="aa-tRNA-synth_II"/>
</dbReference>
<keyword evidence="10" id="KW-1185">Reference proteome</keyword>
<dbReference type="GO" id="GO:0016740">
    <property type="term" value="F:transferase activity"/>
    <property type="evidence" value="ECO:0007669"/>
    <property type="project" value="UniProtKB-ARBA"/>
</dbReference>
<dbReference type="GO" id="GO:0140096">
    <property type="term" value="F:catalytic activity, acting on a protein"/>
    <property type="evidence" value="ECO:0007669"/>
    <property type="project" value="UniProtKB-ARBA"/>
</dbReference>
<dbReference type="SUPFAM" id="SSF55681">
    <property type="entry name" value="Class II aaRS and biotin synthetases"/>
    <property type="match status" value="1"/>
</dbReference>
<keyword evidence="7" id="KW-0963">Cytoplasm</keyword>
<dbReference type="CDD" id="cd04318">
    <property type="entry name" value="EcAsnRS_like_N"/>
    <property type="match status" value="1"/>
</dbReference>
<dbReference type="EC" id="6.1.1.22" evidence="7"/>
<keyword evidence="6 7" id="KW-0030">Aminoacyl-tRNA synthetase</keyword>
<feature type="domain" description="Aminoacyl-transfer RNA synthetases class-II family profile" evidence="8">
    <location>
        <begin position="135"/>
        <end position="453"/>
    </location>
</feature>
<dbReference type="RefSeq" id="WP_002829876.1">
    <property type="nucleotide sequence ID" value="NZ_GL397067.1"/>
</dbReference>
<comment type="catalytic activity">
    <reaction evidence="7">
        <text>tRNA(Asn) + L-asparagine + ATP = L-asparaginyl-tRNA(Asn) + AMP + diphosphate + H(+)</text>
        <dbReference type="Rhea" id="RHEA:11180"/>
        <dbReference type="Rhea" id="RHEA-COMP:9659"/>
        <dbReference type="Rhea" id="RHEA-COMP:9674"/>
        <dbReference type="ChEBI" id="CHEBI:15378"/>
        <dbReference type="ChEBI" id="CHEBI:30616"/>
        <dbReference type="ChEBI" id="CHEBI:33019"/>
        <dbReference type="ChEBI" id="CHEBI:58048"/>
        <dbReference type="ChEBI" id="CHEBI:78442"/>
        <dbReference type="ChEBI" id="CHEBI:78515"/>
        <dbReference type="ChEBI" id="CHEBI:456215"/>
        <dbReference type="EC" id="6.1.1.22"/>
    </reaction>
</comment>
<protein>
    <recommendedName>
        <fullName evidence="7">Asparagine--tRNA ligase</fullName>
        <ecNumber evidence="7">6.1.1.22</ecNumber>
    </recommendedName>
    <alternativeName>
        <fullName evidence="7">Asparaginyl-tRNA synthetase</fullName>
        <shortName evidence="7">AsnRS</shortName>
    </alternativeName>
</protein>
<evidence type="ECO:0000256" key="2">
    <source>
        <dbReference type="ARBA" id="ARBA00022598"/>
    </source>
</evidence>
<dbReference type="PANTHER" id="PTHR22594:SF34">
    <property type="entry name" value="ASPARAGINE--TRNA LIGASE, MITOCHONDRIAL-RELATED"/>
    <property type="match status" value="1"/>
</dbReference>
<dbReference type="HOGENOM" id="CLU_004553_2_0_9"/>
<keyword evidence="5 7" id="KW-0648">Protein biosynthesis</keyword>
<comment type="caution">
    <text evidence="9">The sequence shown here is derived from an EMBL/GenBank/DDBJ whole genome shotgun (WGS) entry which is preliminary data.</text>
</comment>
<keyword evidence="2 7" id="KW-0436">Ligase</keyword>
<comment type="similarity">
    <text evidence="1 7">Belongs to the class-II aminoacyl-tRNA synthetase family.</text>
</comment>
<dbReference type="InterPro" id="IPR012340">
    <property type="entry name" value="NA-bd_OB-fold"/>
</dbReference>
<evidence type="ECO:0000313" key="9">
    <source>
        <dbReference type="EMBL" id="EFL94758.1"/>
    </source>
</evidence>
<dbReference type="HAMAP" id="MF_00534">
    <property type="entry name" value="Asn_tRNA_synth"/>
    <property type="match status" value="1"/>
</dbReference>
<comment type="subcellular location">
    <subcellularLocation>
        <location evidence="7">Cytoplasm</location>
    </subcellularLocation>
</comment>
<dbReference type="InterPro" id="IPR045864">
    <property type="entry name" value="aa-tRNA-synth_II/BPL/LPL"/>
</dbReference>
<dbReference type="NCBIfam" id="NF003037">
    <property type="entry name" value="PRK03932.1"/>
    <property type="match status" value="1"/>
</dbReference>
<dbReference type="Gene3D" id="3.30.930.10">
    <property type="entry name" value="Bira Bifunctional Protein, Domain 2"/>
    <property type="match status" value="1"/>
</dbReference>
<comment type="subunit">
    <text evidence="7">Homodimer.</text>
</comment>
<evidence type="ECO:0000256" key="5">
    <source>
        <dbReference type="ARBA" id="ARBA00022917"/>
    </source>
</evidence>
<proteinExistence type="inferred from homology"/>
<evidence type="ECO:0000256" key="7">
    <source>
        <dbReference type="HAMAP-Rule" id="MF_00534"/>
    </source>
</evidence>
<evidence type="ECO:0000256" key="6">
    <source>
        <dbReference type="ARBA" id="ARBA00023146"/>
    </source>
</evidence>
<evidence type="ECO:0000256" key="1">
    <source>
        <dbReference type="ARBA" id="ARBA00008226"/>
    </source>
</evidence>
<evidence type="ECO:0000313" key="10">
    <source>
        <dbReference type="Proteomes" id="UP000004470"/>
    </source>
</evidence>
<organism evidence="9 10">
    <name type="scientific">Pediococcus acidilactici DSM 20284</name>
    <dbReference type="NCBI Taxonomy" id="862514"/>
    <lineage>
        <taxon>Bacteria</taxon>
        <taxon>Bacillati</taxon>
        <taxon>Bacillota</taxon>
        <taxon>Bacilli</taxon>
        <taxon>Lactobacillales</taxon>
        <taxon>Lactobacillaceae</taxon>
        <taxon>Pediococcus</taxon>
        <taxon>Pediococcus acidilactici group</taxon>
    </lineage>
</organism>
<dbReference type="InterPro" id="IPR004364">
    <property type="entry name" value="Aa-tRNA-synt_II"/>
</dbReference>
<dbReference type="PRINTS" id="PR01042">
    <property type="entry name" value="TRNASYNTHASP"/>
</dbReference>
<dbReference type="GO" id="GO:0003676">
    <property type="term" value="F:nucleic acid binding"/>
    <property type="evidence" value="ECO:0007669"/>
    <property type="project" value="InterPro"/>
</dbReference>
<sequence length="463" mass="53107">MENTLVKSLYAQATHDEDVSVEVTGWLKTLRSSKKISFLEINDGSCIKNVQVIMENGLENYEEIKKAPIYTTLKVVGTVVDTPKAKQPFEIHATEIEVLGNSDSDYPLQKKHHTPEFLREQAHLRPRTNTFYAVFRIRSLAAFAIHEFLQKNNFVYVNTPLITSSDTEGAGEMFKVTTLDLNNVPKNEEGKVDSTKDFFKQPTNLTVSGQLNAEAFALAFRDVYTFGPAFRAEDSHTTRHAAEFWMVEPEMAFANLQDVINVSEDMLKYVINYLLENASDEIDFLNQNVDQELRARLEATRDADFAQITYTEAIDKLLAADQEFENKVEWGIDLQTEHERYLSEKVYQKPVFITDYPRDIKAFYMRENEDHKTVAAVDLLVPGIGELIGGSQREERLAKLNEKIKEFNLDPEEYKWYLELRKYGETEHSGFGIGFERLLMYVTGVENIRDVIPFPRTPGNASF</sequence>
<dbReference type="GO" id="GO:0004816">
    <property type="term" value="F:asparagine-tRNA ligase activity"/>
    <property type="evidence" value="ECO:0007669"/>
    <property type="project" value="UniProtKB-UniRule"/>
</dbReference>
<dbReference type="FunFam" id="3.30.930.10:FF:000016">
    <property type="entry name" value="Asparagine--tRNA ligase"/>
    <property type="match status" value="1"/>
</dbReference>
<keyword evidence="3 7" id="KW-0547">Nucleotide-binding</keyword>
<dbReference type="GO" id="GO:0005737">
    <property type="term" value="C:cytoplasm"/>
    <property type="evidence" value="ECO:0007669"/>
    <property type="project" value="UniProtKB-SubCell"/>
</dbReference>
<dbReference type="EMBL" id="AEEG01000009">
    <property type="protein sequence ID" value="EFL94758.1"/>
    <property type="molecule type" value="Genomic_DNA"/>
</dbReference>
<dbReference type="InterPro" id="IPR004522">
    <property type="entry name" value="Asn-tRNA-ligase"/>
</dbReference>
<dbReference type="GO" id="GO:0005524">
    <property type="term" value="F:ATP binding"/>
    <property type="evidence" value="ECO:0007669"/>
    <property type="project" value="UniProtKB-UniRule"/>
</dbReference>
<dbReference type="InterPro" id="IPR004365">
    <property type="entry name" value="NA-bd_OB_tRNA"/>
</dbReference>
<reference evidence="9" key="1">
    <citation type="submission" date="2010-07" db="EMBL/GenBank/DDBJ databases">
        <authorList>
            <person name="Muzny D."/>
            <person name="Qin X."/>
            <person name="Deng J."/>
            <person name="Jiang H."/>
            <person name="Liu Y."/>
            <person name="Qu J."/>
            <person name="Song X.-Z."/>
            <person name="Zhang L."/>
            <person name="Thornton R."/>
            <person name="Coyle M."/>
            <person name="Francisco L."/>
            <person name="Jackson L."/>
            <person name="Javaid M."/>
            <person name="Korchina V."/>
            <person name="Kovar C."/>
            <person name="Mata R."/>
            <person name="Mathew T."/>
            <person name="Ngo R."/>
            <person name="Nguyen L."/>
            <person name="Nguyen N."/>
            <person name="Okwuonu G."/>
            <person name="Ongeri F."/>
            <person name="Pham C."/>
            <person name="Simmons D."/>
            <person name="Wilczek-Boney K."/>
            <person name="Hale W."/>
            <person name="Jakkamsetti A."/>
            <person name="Pham P."/>
            <person name="Ruth R."/>
            <person name="San Lucas F."/>
            <person name="Warren J."/>
            <person name="Zhang J."/>
            <person name="Zhao Z."/>
            <person name="Zhou C."/>
            <person name="Zhu D."/>
            <person name="Lee S."/>
            <person name="Bess C."/>
            <person name="Blankenburg K."/>
            <person name="Forbes L."/>
            <person name="Fu Q."/>
            <person name="Gubbala S."/>
            <person name="Hirani K."/>
            <person name="Jayaseelan J.C."/>
            <person name="Lara F."/>
            <person name="Munidasa M."/>
            <person name="Palculict T."/>
            <person name="Patil S."/>
            <person name="Pu L.-L."/>
            <person name="Saada N."/>
            <person name="Tang L."/>
            <person name="Weissenberger G."/>
            <person name="Zhu Y."/>
            <person name="Hemphill L."/>
            <person name="Shang Y."/>
            <person name="Youmans B."/>
            <person name="Ayvaz T."/>
            <person name="Ross M."/>
            <person name="Santibanez J."/>
            <person name="Aqrawi P."/>
            <person name="Gross S."/>
            <person name="Joshi V."/>
            <person name="Fowler G."/>
            <person name="Nazareth L."/>
            <person name="Reid J."/>
            <person name="Worley K."/>
            <person name="Petrosino J."/>
            <person name="Highlander S."/>
            <person name="Gibbs R."/>
        </authorList>
    </citation>
    <scope>NUCLEOTIDE SEQUENCE [LARGE SCALE GENOMIC DNA]</scope>
    <source>
        <strain evidence="9">DSM 20284</strain>
    </source>
</reference>
<evidence type="ECO:0000256" key="4">
    <source>
        <dbReference type="ARBA" id="ARBA00022840"/>
    </source>
</evidence>
<evidence type="ECO:0000256" key="3">
    <source>
        <dbReference type="ARBA" id="ARBA00022741"/>
    </source>
</evidence>